<dbReference type="RefSeq" id="WP_364589249.1">
    <property type="nucleotide sequence ID" value="NZ_JBFAQK010000005.1"/>
</dbReference>
<dbReference type="EMBL" id="JBFAQK010000005">
    <property type="protein sequence ID" value="MEV4680477.1"/>
    <property type="molecule type" value="Genomic_DNA"/>
</dbReference>
<comment type="similarity">
    <text evidence="2">Belongs to the glycosyltransferase 2 family.</text>
</comment>
<organism evidence="6 7">
    <name type="scientific">Streptomyces kurssanovii</name>
    <dbReference type="NCBI Taxonomy" id="67312"/>
    <lineage>
        <taxon>Bacteria</taxon>
        <taxon>Bacillati</taxon>
        <taxon>Actinomycetota</taxon>
        <taxon>Actinomycetes</taxon>
        <taxon>Kitasatosporales</taxon>
        <taxon>Streptomycetaceae</taxon>
        <taxon>Streptomyces</taxon>
    </lineage>
</organism>
<dbReference type="SUPFAM" id="SSF53448">
    <property type="entry name" value="Nucleotide-diphospho-sugar transferases"/>
    <property type="match status" value="1"/>
</dbReference>
<dbReference type="InterPro" id="IPR029044">
    <property type="entry name" value="Nucleotide-diphossugar_trans"/>
</dbReference>
<dbReference type="EC" id="2.4.-.-" evidence="6"/>
<evidence type="ECO:0000256" key="3">
    <source>
        <dbReference type="ARBA" id="ARBA00022676"/>
    </source>
</evidence>
<reference evidence="6 7" key="1">
    <citation type="submission" date="2024-06" db="EMBL/GenBank/DDBJ databases">
        <title>The Natural Products Discovery Center: Release of the First 8490 Sequenced Strains for Exploring Actinobacteria Biosynthetic Diversity.</title>
        <authorList>
            <person name="Kalkreuter E."/>
            <person name="Kautsar S.A."/>
            <person name="Yang D."/>
            <person name="Bader C.D."/>
            <person name="Teijaro C.N."/>
            <person name="Fluegel L."/>
            <person name="Davis C.M."/>
            <person name="Simpson J.R."/>
            <person name="Lauterbach L."/>
            <person name="Steele A.D."/>
            <person name="Gui C."/>
            <person name="Meng S."/>
            <person name="Li G."/>
            <person name="Viehrig K."/>
            <person name="Ye F."/>
            <person name="Su P."/>
            <person name="Kiefer A.F."/>
            <person name="Nichols A."/>
            <person name="Cepeda A.J."/>
            <person name="Yan W."/>
            <person name="Fan B."/>
            <person name="Jiang Y."/>
            <person name="Adhikari A."/>
            <person name="Zheng C.-J."/>
            <person name="Schuster L."/>
            <person name="Cowan T.M."/>
            <person name="Smanski M.J."/>
            <person name="Chevrette M.G."/>
            <person name="De Carvalho L.P.S."/>
            <person name="Shen B."/>
        </authorList>
    </citation>
    <scope>NUCLEOTIDE SEQUENCE [LARGE SCALE GENOMIC DNA]</scope>
    <source>
        <strain evidence="6 7">NPDC049344</strain>
    </source>
</reference>
<dbReference type="InterPro" id="IPR001173">
    <property type="entry name" value="Glyco_trans_2-like"/>
</dbReference>
<evidence type="ECO:0000256" key="1">
    <source>
        <dbReference type="ARBA" id="ARBA00004776"/>
    </source>
</evidence>
<dbReference type="Pfam" id="PF00535">
    <property type="entry name" value="Glycos_transf_2"/>
    <property type="match status" value="1"/>
</dbReference>
<evidence type="ECO:0000313" key="6">
    <source>
        <dbReference type="EMBL" id="MEV4680477.1"/>
    </source>
</evidence>
<dbReference type="Proteomes" id="UP001552521">
    <property type="component" value="Unassembled WGS sequence"/>
</dbReference>
<keyword evidence="7" id="KW-1185">Reference proteome</keyword>
<evidence type="ECO:0000259" key="5">
    <source>
        <dbReference type="Pfam" id="PF00535"/>
    </source>
</evidence>
<sequence>MIVSARISIVVPTSFRTDKVRKSVRSVLAQSMPDLELIVVNNGQPPAVASSILGDITDARLRVVTLHRNSFFCAPVNHGVSVSSAPYVATLNDDAWLAGDWAENVLSTFERNPDAGSVASLIIQANDPTLIDSAGSHVDLWGRASNLLWGAPLASTPGSPSPVFSVSSCCAAYRRASWDAAGGLDEDFTAYLEDVDLGFRMQLMGMTCLFEPGCRAYHYGSGTPTPSAYKAFLIERNHVWNVVKNFPSALLRRRALPIMKAHSRPVVLQNGSSLGSFLSGKAAAAVLSRRMLRKRETVQRSRRISVSALEALLMPTAPPVCKL</sequence>
<feature type="domain" description="Glycosyltransferase 2-like" evidence="5">
    <location>
        <begin position="8"/>
        <end position="146"/>
    </location>
</feature>
<evidence type="ECO:0000256" key="2">
    <source>
        <dbReference type="ARBA" id="ARBA00006739"/>
    </source>
</evidence>
<comment type="caution">
    <text evidence="6">The sequence shown here is derived from an EMBL/GenBank/DDBJ whole genome shotgun (WGS) entry which is preliminary data.</text>
</comment>
<name>A0ABV3HPJ1_9ACTN</name>
<keyword evidence="3 6" id="KW-0328">Glycosyltransferase</keyword>
<dbReference type="PANTHER" id="PTHR43179">
    <property type="entry name" value="RHAMNOSYLTRANSFERASE WBBL"/>
    <property type="match status" value="1"/>
</dbReference>
<dbReference type="GO" id="GO:0016757">
    <property type="term" value="F:glycosyltransferase activity"/>
    <property type="evidence" value="ECO:0007669"/>
    <property type="project" value="UniProtKB-KW"/>
</dbReference>
<dbReference type="PANTHER" id="PTHR43179:SF12">
    <property type="entry name" value="GALACTOFURANOSYLTRANSFERASE GLFT2"/>
    <property type="match status" value="1"/>
</dbReference>
<accession>A0ABV3HPJ1</accession>
<dbReference type="Gene3D" id="3.90.550.10">
    <property type="entry name" value="Spore Coat Polysaccharide Biosynthesis Protein SpsA, Chain A"/>
    <property type="match status" value="1"/>
</dbReference>
<protein>
    <submittedName>
        <fullName evidence="6">Glycosyltransferase family 2 protein</fullName>
        <ecNumber evidence="6">2.4.-.-</ecNumber>
    </submittedName>
</protein>
<comment type="pathway">
    <text evidence="1">Cell wall biogenesis; cell wall polysaccharide biosynthesis.</text>
</comment>
<evidence type="ECO:0000256" key="4">
    <source>
        <dbReference type="ARBA" id="ARBA00022679"/>
    </source>
</evidence>
<evidence type="ECO:0000313" key="7">
    <source>
        <dbReference type="Proteomes" id="UP001552521"/>
    </source>
</evidence>
<keyword evidence="4 6" id="KW-0808">Transferase</keyword>
<proteinExistence type="inferred from homology"/>
<gene>
    <name evidence="6" type="ORF">AB0K36_06790</name>
</gene>